<dbReference type="Pfam" id="PF13645">
    <property type="entry name" value="YkuD_2"/>
    <property type="match status" value="1"/>
</dbReference>
<dbReference type="Proteomes" id="UP000239896">
    <property type="component" value="Unassembled WGS sequence"/>
</dbReference>
<dbReference type="InterPro" id="IPR032676">
    <property type="entry name" value="YkuD_2"/>
</dbReference>
<evidence type="ECO:0000313" key="3">
    <source>
        <dbReference type="Proteomes" id="UP000239896"/>
    </source>
</evidence>
<sequence length="244" mass="27058">MPISFPNRWLPGTALCGALLLGTPPALAGDDFLAQAYKPDTLRQLPLDQTLTRLAPDADPRVLRLAARALSCADPDAERLAVIDFSLPSTEPRLWVFDLQRRQLLFEELVSHGQGSGNAMAETFSNVPESHQSSIGLFRTMNSYQGRNGYSLRLEGLEPGVNHLAYERAIVIHGADYVSEAFIEQTGRLGRSHGCPAVRQEVAAPLIDSIKEDQYLFTYYPDPEWLASSDFFHCDRDEAQLALN</sequence>
<comment type="caution">
    <text evidence="2">The sequence shown here is derived from an EMBL/GenBank/DDBJ whole genome shotgun (WGS) entry which is preliminary data.</text>
</comment>
<dbReference type="PANTHER" id="PTHR38477:SF1">
    <property type="entry name" value="MUREIN L,D-TRANSPEPTIDASE CATALYTIC DOMAIN FAMILY PROTEIN"/>
    <property type="match status" value="1"/>
</dbReference>
<reference evidence="2 3" key="1">
    <citation type="submission" date="2018-03" db="EMBL/GenBank/DDBJ databases">
        <title>Comparative analysis of microorganisms from saline springs in Andes Mountain Range, Colombia.</title>
        <authorList>
            <person name="Rubin E."/>
        </authorList>
    </citation>
    <scope>NUCLEOTIDE SEQUENCE [LARGE SCALE GENOMIC DNA]</scope>
    <source>
        <strain evidence="2 3">USBA 854</strain>
    </source>
</reference>
<feature type="signal peptide" evidence="1">
    <location>
        <begin position="1"/>
        <end position="28"/>
    </location>
</feature>
<evidence type="ECO:0000313" key="2">
    <source>
        <dbReference type="EMBL" id="PRY72198.1"/>
    </source>
</evidence>
<dbReference type="EMBL" id="PVTM01000004">
    <property type="protein sequence ID" value="PRY72198.1"/>
    <property type="molecule type" value="Genomic_DNA"/>
</dbReference>
<gene>
    <name evidence="2" type="ORF">BCL64_10415</name>
</gene>
<dbReference type="RefSeq" id="WP_106230025.1">
    <property type="nucleotide sequence ID" value="NZ_PVTM01000004.1"/>
</dbReference>
<feature type="chain" id="PRO_5015406830" evidence="1">
    <location>
        <begin position="29"/>
        <end position="244"/>
    </location>
</feature>
<name>A0A2T0VP41_9GAMM</name>
<dbReference type="PANTHER" id="PTHR38477">
    <property type="entry name" value="HYPOTHETICAL EXPORTED PROTEIN"/>
    <property type="match status" value="1"/>
</dbReference>
<organism evidence="2 3">
    <name type="scientific">Halomonas ventosae</name>
    <dbReference type="NCBI Taxonomy" id="229007"/>
    <lineage>
        <taxon>Bacteria</taxon>
        <taxon>Pseudomonadati</taxon>
        <taxon>Pseudomonadota</taxon>
        <taxon>Gammaproteobacteria</taxon>
        <taxon>Oceanospirillales</taxon>
        <taxon>Halomonadaceae</taxon>
        <taxon>Halomonas</taxon>
    </lineage>
</organism>
<evidence type="ECO:0000256" key="1">
    <source>
        <dbReference type="SAM" id="SignalP"/>
    </source>
</evidence>
<proteinExistence type="predicted"/>
<keyword evidence="1" id="KW-0732">Signal</keyword>
<protein>
    <submittedName>
        <fullName evidence="2">L,D-transpeptidase-like protein</fullName>
    </submittedName>
</protein>
<dbReference type="AlphaFoldDB" id="A0A2T0VP41"/>
<keyword evidence="3" id="KW-1185">Reference proteome</keyword>
<accession>A0A2T0VP41</accession>